<dbReference type="EMBL" id="SHKX01000005">
    <property type="protein sequence ID" value="RZU48113.1"/>
    <property type="molecule type" value="Genomic_DNA"/>
</dbReference>
<dbReference type="Proteomes" id="UP000292423">
    <property type="component" value="Unassembled WGS sequence"/>
</dbReference>
<proteinExistence type="predicted"/>
<feature type="transmembrane region" description="Helical" evidence="1">
    <location>
        <begin position="37"/>
        <end position="56"/>
    </location>
</feature>
<dbReference type="AlphaFoldDB" id="A0A4Q7ZDG1"/>
<evidence type="ECO:0000313" key="3">
    <source>
        <dbReference type="Proteomes" id="UP000292423"/>
    </source>
</evidence>
<gene>
    <name evidence="2" type="ORF">EV700_0174</name>
</gene>
<comment type="caution">
    <text evidence="2">The sequence shown here is derived from an EMBL/GenBank/DDBJ whole genome shotgun (WGS) entry which is preliminary data.</text>
</comment>
<keyword evidence="1" id="KW-0812">Transmembrane</keyword>
<name>A0A4Q7ZDG1_9GAMM</name>
<protein>
    <submittedName>
        <fullName evidence="2">Uncharacterized protein</fullName>
    </submittedName>
</protein>
<dbReference type="RefSeq" id="WP_130410482.1">
    <property type="nucleotide sequence ID" value="NZ_SHKX01000005.1"/>
</dbReference>
<keyword evidence="3" id="KW-1185">Reference proteome</keyword>
<feature type="transmembrane region" description="Helical" evidence="1">
    <location>
        <begin position="7"/>
        <end position="25"/>
    </location>
</feature>
<keyword evidence="1" id="KW-0472">Membrane</keyword>
<evidence type="ECO:0000313" key="2">
    <source>
        <dbReference type="EMBL" id="RZU48113.1"/>
    </source>
</evidence>
<dbReference type="OrthoDB" id="9938252at2"/>
<accession>A0A4Q7ZDG1</accession>
<sequence>MNQDSQFVWAAALTVLGLWVLVPGINRPLLWLLDKHLVQGMIWMVEKVVVWTFWLVKWMWTSQWVLIKHLFTPRSAFLPTTDDQHHKP</sequence>
<reference evidence="2 3" key="1">
    <citation type="submission" date="2019-02" db="EMBL/GenBank/DDBJ databases">
        <title>Genomic Encyclopedia of Type Strains, Phase IV (KMG-IV): sequencing the most valuable type-strain genomes for metagenomic binning, comparative biology and taxonomic classification.</title>
        <authorList>
            <person name="Goeker M."/>
        </authorList>
    </citation>
    <scope>NUCLEOTIDE SEQUENCE [LARGE SCALE GENOMIC DNA]</scope>
    <source>
        <strain evidence="2 3">DSM 105135</strain>
    </source>
</reference>
<evidence type="ECO:0000256" key="1">
    <source>
        <dbReference type="SAM" id="Phobius"/>
    </source>
</evidence>
<organism evidence="2 3">
    <name type="scientific">Fluviicoccus keumensis</name>
    <dbReference type="NCBI Taxonomy" id="1435465"/>
    <lineage>
        <taxon>Bacteria</taxon>
        <taxon>Pseudomonadati</taxon>
        <taxon>Pseudomonadota</taxon>
        <taxon>Gammaproteobacteria</taxon>
        <taxon>Moraxellales</taxon>
        <taxon>Moraxellaceae</taxon>
        <taxon>Fluviicoccus</taxon>
    </lineage>
</organism>
<keyword evidence="1" id="KW-1133">Transmembrane helix</keyword>